<comment type="caution">
    <text evidence="2">The sequence shown here is derived from an EMBL/GenBank/DDBJ whole genome shotgun (WGS) entry which is preliminary data.</text>
</comment>
<dbReference type="Proteomes" id="UP000799429">
    <property type="component" value="Unassembled WGS sequence"/>
</dbReference>
<protein>
    <submittedName>
        <fullName evidence="2">Uncharacterized protein</fullName>
    </submittedName>
</protein>
<dbReference type="EMBL" id="MU006175">
    <property type="protein sequence ID" value="KAF2834068.1"/>
    <property type="molecule type" value="Genomic_DNA"/>
</dbReference>
<evidence type="ECO:0000313" key="2">
    <source>
        <dbReference type="EMBL" id="KAF2834068.1"/>
    </source>
</evidence>
<reference evidence="2" key="1">
    <citation type="journal article" date="2020" name="Stud. Mycol.">
        <title>101 Dothideomycetes genomes: a test case for predicting lifestyles and emergence of pathogens.</title>
        <authorList>
            <person name="Haridas S."/>
            <person name="Albert R."/>
            <person name="Binder M."/>
            <person name="Bloem J."/>
            <person name="Labutti K."/>
            <person name="Salamov A."/>
            <person name="Andreopoulos B."/>
            <person name="Baker S."/>
            <person name="Barry K."/>
            <person name="Bills G."/>
            <person name="Bluhm B."/>
            <person name="Cannon C."/>
            <person name="Castanera R."/>
            <person name="Culley D."/>
            <person name="Daum C."/>
            <person name="Ezra D."/>
            <person name="Gonzalez J."/>
            <person name="Henrissat B."/>
            <person name="Kuo A."/>
            <person name="Liang C."/>
            <person name="Lipzen A."/>
            <person name="Lutzoni F."/>
            <person name="Magnuson J."/>
            <person name="Mondo S."/>
            <person name="Nolan M."/>
            <person name="Ohm R."/>
            <person name="Pangilinan J."/>
            <person name="Park H.-J."/>
            <person name="Ramirez L."/>
            <person name="Alfaro M."/>
            <person name="Sun H."/>
            <person name="Tritt A."/>
            <person name="Yoshinaga Y."/>
            <person name="Zwiers L.-H."/>
            <person name="Turgeon B."/>
            <person name="Goodwin S."/>
            <person name="Spatafora J."/>
            <person name="Crous P."/>
            <person name="Grigoriev I."/>
        </authorList>
    </citation>
    <scope>NUCLEOTIDE SEQUENCE</scope>
    <source>
        <strain evidence="2">CBS 101060</strain>
    </source>
</reference>
<evidence type="ECO:0000313" key="3">
    <source>
        <dbReference type="Proteomes" id="UP000799429"/>
    </source>
</evidence>
<evidence type="ECO:0000256" key="1">
    <source>
        <dbReference type="SAM" id="MobiDB-lite"/>
    </source>
</evidence>
<name>A0A9P4S0J7_9PEZI</name>
<gene>
    <name evidence="2" type="ORF">M501DRAFT_1021109</name>
</gene>
<accession>A0A9P4S0J7</accession>
<dbReference type="AlphaFoldDB" id="A0A9P4S0J7"/>
<feature type="compositionally biased region" description="Low complexity" evidence="1">
    <location>
        <begin position="100"/>
        <end position="114"/>
    </location>
</feature>
<organism evidence="2 3">
    <name type="scientific">Patellaria atrata CBS 101060</name>
    <dbReference type="NCBI Taxonomy" id="1346257"/>
    <lineage>
        <taxon>Eukaryota</taxon>
        <taxon>Fungi</taxon>
        <taxon>Dikarya</taxon>
        <taxon>Ascomycota</taxon>
        <taxon>Pezizomycotina</taxon>
        <taxon>Dothideomycetes</taxon>
        <taxon>Dothideomycetes incertae sedis</taxon>
        <taxon>Patellariales</taxon>
        <taxon>Patellariaceae</taxon>
        <taxon>Patellaria</taxon>
    </lineage>
</organism>
<keyword evidence="3" id="KW-1185">Reference proteome</keyword>
<sequence length="211" mass="22472">MKVHARTETLSDIGSAFSVSYNKAVTSSSSLLPSRPVSSTRPVLRLTLDPAAGDCTTPAEKTPRARLSAWLRRSLPSSPAHPNPPVPFYQCAPIPSQRPATATTTASQAQALTSNPPTPPFSSEWHRRTRTSFSTITTTTLEEVEEPASPSYTEATGLGGVVWGKEGVSVGDGGRLREVGIGIRKEGDMPPRYQVVDPHPNSPRGVIGVAF</sequence>
<feature type="region of interest" description="Disordered" evidence="1">
    <location>
        <begin position="89"/>
        <end position="127"/>
    </location>
</feature>
<proteinExistence type="predicted"/>